<organism evidence="1 2">
    <name type="scientific">Vigna mungo</name>
    <name type="common">Black gram</name>
    <name type="synonym">Phaseolus mungo</name>
    <dbReference type="NCBI Taxonomy" id="3915"/>
    <lineage>
        <taxon>Eukaryota</taxon>
        <taxon>Viridiplantae</taxon>
        <taxon>Streptophyta</taxon>
        <taxon>Embryophyta</taxon>
        <taxon>Tracheophyta</taxon>
        <taxon>Spermatophyta</taxon>
        <taxon>Magnoliopsida</taxon>
        <taxon>eudicotyledons</taxon>
        <taxon>Gunneridae</taxon>
        <taxon>Pentapetalae</taxon>
        <taxon>rosids</taxon>
        <taxon>fabids</taxon>
        <taxon>Fabales</taxon>
        <taxon>Fabaceae</taxon>
        <taxon>Papilionoideae</taxon>
        <taxon>50 kb inversion clade</taxon>
        <taxon>NPAAA clade</taxon>
        <taxon>indigoferoid/millettioid clade</taxon>
        <taxon>Phaseoleae</taxon>
        <taxon>Vigna</taxon>
    </lineage>
</organism>
<proteinExistence type="predicted"/>
<dbReference type="AlphaFoldDB" id="A0AAQ3RTZ4"/>
<evidence type="ECO:0000313" key="1">
    <source>
        <dbReference type="EMBL" id="WVZ06317.1"/>
    </source>
</evidence>
<keyword evidence="2" id="KW-1185">Reference proteome</keyword>
<protein>
    <submittedName>
        <fullName evidence="1">Uncharacterized protein</fullName>
    </submittedName>
</protein>
<dbReference type="Proteomes" id="UP001374535">
    <property type="component" value="Chromosome 6"/>
</dbReference>
<dbReference type="EMBL" id="CP144695">
    <property type="protein sequence ID" value="WVZ06317.1"/>
    <property type="molecule type" value="Genomic_DNA"/>
</dbReference>
<accession>A0AAQ3RTZ4</accession>
<gene>
    <name evidence="1" type="ORF">V8G54_019663</name>
</gene>
<name>A0AAQ3RTZ4_VIGMU</name>
<reference evidence="1 2" key="1">
    <citation type="journal article" date="2023" name="Life. Sci Alliance">
        <title>Evolutionary insights into 3D genome organization and epigenetic landscape of Vigna mungo.</title>
        <authorList>
            <person name="Junaid A."/>
            <person name="Singh B."/>
            <person name="Bhatia S."/>
        </authorList>
    </citation>
    <scope>NUCLEOTIDE SEQUENCE [LARGE SCALE GENOMIC DNA]</scope>
    <source>
        <strain evidence="1">Urdbean</strain>
    </source>
</reference>
<evidence type="ECO:0000313" key="2">
    <source>
        <dbReference type="Proteomes" id="UP001374535"/>
    </source>
</evidence>
<sequence length="105" mass="12250">MNDIGILDSQIEGHTPGRSNRITSNLLLRNPTQTVPMVHNQNRQQRHHPRTQRVSREHHIIFGTVFQPQSLQRLRLPIQQPLRRLQQPTVYVPAVEHLLPQPVIK</sequence>